<dbReference type="EMBL" id="OBDY01000002">
    <property type="protein sequence ID" value="SNY25618.1"/>
    <property type="molecule type" value="Genomic_DNA"/>
</dbReference>
<dbReference type="PROSITE" id="PS50914">
    <property type="entry name" value="BON"/>
    <property type="match status" value="1"/>
</dbReference>
<gene>
    <name evidence="2" type="ORF">SAMN05421748_102375</name>
</gene>
<dbReference type="Proteomes" id="UP000219612">
    <property type="component" value="Unassembled WGS sequence"/>
</dbReference>
<sequence length="104" mass="11633">MYYWWYPDGYSSPWRNSRAETPRTEATGSGDGLVRLAEELLADPRIRGQISLDLQNGVVILDGQVGTERARDRATALAWSAPGVTDVCNALTVSHRRWPFRRAG</sequence>
<organism evidence="2 3">
    <name type="scientific">Paractinoplanes atraurantiacus</name>
    <dbReference type="NCBI Taxonomy" id="1036182"/>
    <lineage>
        <taxon>Bacteria</taxon>
        <taxon>Bacillati</taxon>
        <taxon>Actinomycetota</taxon>
        <taxon>Actinomycetes</taxon>
        <taxon>Micromonosporales</taxon>
        <taxon>Micromonosporaceae</taxon>
        <taxon>Paractinoplanes</taxon>
    </lineage>
</organism>
<evidence type="ECO:0000259" key="1">
    <source>
        <dbReference type="PROSITE" id="PS50914"/>
    </source>
</evidence>
<dbReference type="Pfam" id="PF04972">
    <property type="entry name" value="BON"/>
    <property type="match status" value="1"/>
</dbReference>
<keyword evidence="3" id="KW-1185">Reference proteome</keyword>
<dbReference type="RefSeq" id="WP_097319116.1">
    <property type="nucleotide sequence ID" value="NZ_OBDY01000002.1"/>
</dbReference>
<dbReference type="Gene3D" id="3.30.1340.30">
    <property type="match status" value="1"/>
</dbReference>
<evidence type="ECO:0000313" key="2">
    <source>
        <dbReference type="EMBL" id="SNY25618.1"/>
    </source>
</evidence>
<name>A0A285GQ97_9ACTN</name>
<dbReference type="InterPro" id="IPR007055">
    <property type="entry name" value="BON_dom"/>
</dbReference>
<accession>A0A285GQ97</accession>
<dbReference type="OrthoDB" id="3403070at2"/>
<protein>
    <submittedName>
        <fullName evidence="2">BON domain-containing protein</fullName>
    </submittedName>
</protein>
<dbReference type="AlphaFoldDB" id="A0A285GQ97"/>
<reference evidence="2 3" key="1">
    <citation type="submission" date="2017-09" db="EMBL/GenBank/DDBJ databases">
        <authorList>
            <person name="Ehlers B."/>
            <person name="Leendertz F.H."/>
        </authorList>
    </citation>
    <scope>NUCLEOTIDE SEQUENCE [LARGE SCALE GENOMIC DNA]</scope>
    <source>
        <strain evidence="2 3">CGMCC 4.6857</strain>
    </source>
</reference>
<proteinExistence type="predicted"/>
<feature type="domain" description="BON" evidence="1">
    <location>
        <begin position="28"/>
        <end position="95"/>
    </location>
</feature>
<evidence type="ECO:0000313" key="3">
    <source>
        <dbReference type="Proteomes" id="UP000219612"/>
    </source>
</evidence>